<proteinExistence type="predicted"/>
<evidence type="ECO:0008006" key="3">
    <source>
        <dbReference type="Google" id="ProtNLM"/>
    </source>
</evidence>
<reference evidence="1 2" key="1">
    <citation type="submission" date="2024-04" db="EMBL/GenBank/DDBJ databases">
        <title>Arthrobacter sp. from Plains bison fecal sample.</title>
        <authorList>
            <person name="Ruzzini A."/>
        </authorList>
    </citation>
    <scope>NUCLEOTIDE SEQUENCE [LARGE SCALE GENOMIC DNA]</scope>
    <source>
        <strain evidence="1 2">EINP1</strain>
    </source>
</reference>
<gene>
    <name evidence="1" type="ORF">AAE021_11345</name>
</gene>
<evidence type="ECO:0000313" key="2">
    <source>
        <dbReference type="Proteomes" id="UP001448858"/>
    </source>
</evidence>
<keyword evidence="2" id="KW-1185">Reference proteome</keyword>
<sequence length="181" mass="19103">MRISHIPLRLVTGAYILNSGLGKRNLDKESAAGLQQMASNAFPQVMDLDSERFGKLLSAAEITVGLTLLMPFVPSRLAGLVLGAFSGGMLTMYAKTPGMTEADGIRPSAQGTPLAKDVWMAGIAASLILDRKNRTKIKEVTKVKEVKVPAPVKAGVAAAAVKTAKNVAAKKDKKDSKKSKA</sequence>
<dbReference type="EMBL" id="CP151657">
    <property type="protein sequence ID" value="WZP14779.1"/>
    <property type="molecule type" value="Genomic_DNA"/>
</dbReference>
<organism evidence="1 2">
    <name type="scientific">Arthrobacter citreus</name>
    <dbReference type="NCBI Taxonomy" id="1670"/>
    <lineage>
        <taxon>Bacteria</taxon>
        <taxon>Bacillati</taxon>
        <taxon>Actinomycetota</taxon>
        <taxon>Actinomycetes</taxon>
        <taxon>Micrococcales</taxon>
        <taxon>Micrococcaceae</taxon>
        <taxon>Arthrobacter</taxon>
    </lineage>
</organism>
<evidence type="ECO:0000313" key="1">
    <source>
        <dbReference type="EMBL" id="WZP14779.1"/>
    </source>
</evidence>
<accession>A0ABZ2ZRJ7</accession>
<dbReference type="Proteomes" id="UP001448858">
    <property type="component" value="Chromosome"/>
</dbReference>
<protein>
    <recommendedName>
        <fullName evidence="3">DoxX family membrane protein</fullName>
    </recommendedName>
</protein>
<dbReference type="RefSeq" id="WP_342022436.1">
    <property type="nucleotide sequence ID" value="NZ_CP151657.1"/>
</dbReference>
<name>A0ABZ2ZRJ7_9MICC</name>